<keyword evidence="2" id="KW-0963">Cytoplasm</keyword>
<feature type="region of interest" description="Disordered" evidence="7">
    <location>
        <begin position="85"/>
        <end position="111"/>
    </location>
</feature>
<dbReference type="EMBL" id="JANTQA010000008">
    <property type="protein sequence ID" value="KAJ3452502.1"/>
    <property type="molecule type" value="Genomic_DNA"/>
</dbReference>
<dbReference type="PANTHER" id="PTHR12170">
    <property type="entry name" value="MACROPHAGE ERYTHROBLAST ATTACHER-RELATED"/>
    <property type="match status" value="1"/>
</dbReference>
<dbReference type="InterPro" id="IPR045098">
    <property type="entry name" value="Fyv10_fam"/>
</dbReference>
<dbReference type="PROSITE" id="PS51867">
    <property type="entry name" value="ZF_RING_GID"/>
    <property type="match status" value="1"/>
</dbReference>
<feature type="domain" description="RING-Gid-type" evidence="8">
    <location>
        <begin position="116"/>
        <end position="176"/>
    </location>
</feature>
<dbReference type="Pfam" id="PF10607">
    <property type="entry name" value="CTLH"/>
    <property type="match status" value="1"/>
</dbReference>
<keyword evidence="9" id="KW-0808">Transferase</keyword>
<feature type="zinc finger region" description="RING-Gid-type" evidence="6">
    <location>
        <begin position="116"/>
        <end position="176"/>
    </location>
</feature>
<reference evidence="9" key="1">
    <citation type="submission" date="2022-08" db="EMBL/GenBank/DDBJ databases">
        <title>Novel sulphate-reducing endosymbionts in the free-living metamonad Anaeramoeba.</title>
        <authorList>
            <person name="Jerlstrom-Hultqvist J."/>
            <person name="Cepicka I."/>
            <person name="Gallot-Lavallee L."/>
            <person name="Salas-Leiva D."/>
            <person name="Curtis B.A."/>
            <person name="Zahonova K."/>
            <person name="Pipaliya S."/>
            <person name="Dacks J."/>
            <person name="Roger A.J."/>
        </authorList>
    </citation>
    <scope>NUCLEOTIDE SEQUENCE</scope>
    <source>
        <strain evidence="9">Busselton2</strain>
    </source>
</reference>
<evidence type="ECO:0000259" key="8">
    <source>
        <dbReference type="PROSITE" id="PS51867"/>
    </source>
</evidence>
<dbReference type="GO" id="GO:0034657">
    <property type="term" value="C:GID complex"/>
    <property type="evidence" value="ECO:0007669"/>
    <property type="project" value="TreeGrafter"/>
</dbReference>
<keyword evidence="3" id="KW-0479">Metal-binding</keyword>
<keyword evidence="4 6" id="KW-0863">Zinc-finger</keyword>
<evidence type="ECO:0000256" key="4">
    <source>
        <dbReference type="ARBA" id="ARBA00022771"/>
    </source>
</evidence>
<evidence type="ECO:0000256" key="3">
    <source>
        <dbReference type="ARBA" id="ARBA00022723"/>
    </source>
</evidence>
<sequence length="176" mass="20405">MRKGNRTKAINYARKNFPIWVGKCFPEIKRVMGLLAFPTPDEQSPIPIEEKEAFEMLPRRYQLLYGEQSWKRLNEAFNREQEKQKDLGINSFDQKKKINKSSDNKGNNNLDRNTNCPICHPLVNKIAENYSRNLITHSLIICPLSGQIMTPDNPPMIFTNGNAYSLDEMEKNETTK</sequence>
<proteinExistence type="predicted"/>
<dbReference type="GO" id="GO:0043161">
    <property type="term" value="P:proteasome-mediated ubiquitin-dependent protein catabolic process"/>
    <property type="evidence" value="ECO:0007669"/>
    <property type="project" value="InterPro"/>
</dbReference>
<protein>
    <submittedName>
        <fullName evidence="9">E3 ubiquitin-protein transferase maea</fullName>
    </submittedName>
</protein>
<dbReference type="GO" id="GO:0061630">
    <property type="term" value="F:ubiquitin protein ligase activity"/>
    <property type="evidence" value="ECO:0007669"/>
    <property type="project" value="InterPro"/>
</dbReference>
<dbReference type="AlphaFoldDB" id="A0AAV8AED9"/>
<accession>A0AAV8AED9</accession>
<evidence type="ECO:0000256" key="5">
    <source>
        <dbReference type="ARBA" id="ARBA00022833"/>
    </source>
</evidence>
<evidence type="ECO:0000313" key="9">
    <source>
        <dbReference type="EMBL" id="KAJ3452502.1"/>
    </source>
</evidence>
<dbReference type="PANTHER" id="PTHR12170:SF2">
    <property type="entry name" value="E3 UBIQUITIN-PROTEIN TRANSFERASE MAEA"/>
    <property type="match status" value="1"/>
</dbReference>
<feature type="compositionally biased region" description="Basic and acidic residues" evidence="7">
    <location>
        <begin position="93"/>
        <end position="103"/>
    </location>
</feature>
<dbReference type="Proteomes" id="UP001146793">
    <property type="component" value="Unassembled WGS sequence"/>
</dbReference>
<organism evidence="9 10">
    <name type="scientific">Anaeramoeba flamelloides</name>
    <dbReference type="NCBI Taxonomy" id="1746091"/>
    <lineage>
        <taxon>Eukaryota</taxon>
        <taxon>Metamonada</taxon>
        <taxon>Anaeramoebidae</taxon>
        <taxon>Anaeramoeba</taxon>
    </lineage>
</organism>
<evidence type="ECO:0000256" key="6">
    <source>
        <dbReference type="PROSITE-ProRule" id="PRU01215"/>
    </source>
</evidence>
<dbReference type="GO" id="GO:0005634">
    <property type="term" value="C:nucleus"/>
    <property type="evidence" value="ECO:0007669"/>
    <property type="project" value="TreeGrafter"/>
</dbReference>
<dbReference type="InterPro" id="IPR044063">
    <property type="entry name" value="ZF_RING_GID"/>
</dbReference>
<name>A0AAV8AED9_9EUKA</name>
<dbReference type="GO" id="GO:0005737">
    <property type="term" value="C:cytoplasm"/>
    <property type="evidence" value="ECO:0007669"/>
    <property type="project" value="UniProtKB-SubCell"/>
</dbReference>
<evidence type="ECO:0000256" key="2">
    <source>
        <dbReference type="ARBA" id="ARBA00022490"/>
    </source>
</evidence>
<dbReference type="GO" id="GO:0008270">
    <property type="term" value="F:zinc ion binding"/>
    <property type="evidence" value="ECO:0007669"/>
    <property type="project" value="UniProtKB-KW"/>
</dbReference>
<evidence type="ECO:0000313" key="10">
    <source>
        <dbReference type="Proteomes" id="UP001146793"/>
    </source>
</evidence>
<gene>
    <name evidence="9" type="ORF">M0812_04271</name>
</gene>
<evidence type="ECO:0000256" key="7">
    <source>
        <dbReference type="SAM" id="MobiDB-lite"/>
    </source>
</evidence>
<dbReference type="InterPro" id="IPR024964">
    <property type="entry name" value="CTLH/CRA"/>
</dbReference>
<comment type="caution">
    <text evidence="9">The sequence shown here is derived from an EMBL/GenBank/DDBJ whole genome shotgun (WGS) entry which is preliminary data.</text>
</comment>
<evidence type="ECO:0000256" key="1">
    <source>
        <dbReference type="ARBA" id="ARBA00004496"/>
    </source>
</evidence>
<comment type="subcellular location">
    <subcellularLocation>
        <location evidence="1">Cytoplasm</location>
    </subcellularLocation>
</comment>
<keyword evidence="5" id="KW-0862">Zinc</keyword>